<dbReference type="AlphaFoldDB" id="A0A9X1U4T3"/>
<sequence>MSENTQAKTIGILKTHNDTRVCLLPKEVKRLTAELKYNVLFESGLGDSLQVKDEEYEQAGATCAKRESIFEKSDTIISINHTSSEVEIKKNTCFIGIFNPLFYDTKFDNYKNYQATVYSLDLLPRTTLAQSMDVLSSMASLAGYRAVIKSSEIYNGVFPMFTTAAGTLTPAKVLILGAGVAGLQAIATARRLGAVVEAFDVRKSAGEEVRSLGATFIEVEGYTESSSAGGYAVEQSEEYQKKQKELIHNHIRTANIVISTANIPGRKAPLLIETRSVEAMMPGSVIIDLAAEQGGNCELSRNQETIEHNGVTIIGNSNLSADIPTAASKLLSNNFFSFLKYKQKAENSVDDPLLSGSKIMDNGEWTHPHFINKFQPV</sequence>
<dbReference type="RefSeq" id="WP_237606564.1">
    <property type="nucleotide sequence ID" value="NZ_JAIRBB010000001.1"/>
</dbReference>
<dbReference type="EC" id="7.1.1.1" evidence="3"/>
<dbReference type="GO" id="GO:0006740">
    <property type="term" value="P:NADPH regeneration"/>
    <property type="evidence" value="ECO:0007669"/>
    <property type="project" value="TreeGrafter"/>
</dbReference>
<evidence type="ECO:0000313" key="11">
    <source>
        <dbReference type="EMBL" id="MCG2429823.1"/>
    </source>
</evidence>
<name>A0A9X1U4T3_9FLAO</name>
<dbReference type="PROSITE" id="PS00837">
    <property type="entry name" value="ALADH_PNT_2"/>
    <property type="match status" value="1"/>
</dbReference>
<dbReference type="InterPro" id="IPR007886">
    <property type="entry name" value="AlaDH/PNT_N"/>
</dbReference>
<reference evidence="11" key="1">
    <citation type="submission" date="2021-09" db="EMBL/GenBank/DDBJ databases">
        <title>Genome of Aequorivita sp. strain F64183.</title>
        <authorList>
            <person name="Wang Y."/>
        </authorList>
    </citation>
    <scope>NUCLEOTIDE SEQUENCE</scope>
    <source>
        <strain evidence="11">F64183</strain>
    </source>
</reference>
<protein>
    <recommendedName>
        <fullName evidence="3">proton-translocating NAD(P)(+) transhydrogenase</fullName>
        <ecNumber evidence="3">7.1.1.1</ecNumber>
    </recommendedName>
</protein>
<dbReference type="GO" id="GO:0016491">
    <property type="term" value="F:oxidoreductase activity"/>
    <property type="evidence" value="ECO:0007669"/>
    <property type="project" value="InterPro"/>
</dbReference>
<dbReference type="EMBL" id="JAIRBB010000001">
    <property type="protein sequence ID" value="MCG2429823.1"/>
    <property type="molecule type" value="Genomic_DNA"/>
</dbReference>
<feature type="domain" description="Alanine dehydrogenase/pyridine nucleotide transhydrogenase NAD(H)-binding" evidence="9">
    <location>
        <begin position="151"/>
        <end position="315"/>
    </location>
</feature>
<proteinExistence type="inferred from homology"/>
<evidence type="ECO:0000256" key="7">
    <source>
        <dbReference type="ARBA" id="ARBA00023027"/>
    </source>
</evidence>
<dbReference type="SMART" id="SM01002">
    <property type="entry name" value="AlaDh_PNT_C"/>
    <property type="match status" value="1"/>
</dbReference>
<evidence type="ECO:0000259" key="10">
    <source>
        <dbReference type="SMART" id="SM01003"/>
    </source>
</evidence>
<dbReference type="GO" id="GO:0050661">
    <property type="term" value="F:NADP binding"/>
    <property type="evidence" value="ECO:0007669"/>
    <property type="project" value="TreeGrafter"/>
</dbReference>
<gene>
    <name evidence="11" type="ORF">K8344_01725</name>
</gene>
<dbReference type="PANTHER" id="PTHR10160">
    <property type="entry name" value="NAD(P) TRANSHYDROGENASE"/>
    <property type="match status" value="1"/>
</dbReference>
<feature type="domain" description="Alanine dehydrogenase/pyridine nucleotide transhydrogenase N-terminal" evidence="10">
    <location>
        <begin position="11"/>
        <end position="142"/>
    </location>
</feature>
<dbReference type="Proteomes" id="UP001139462">
    <property type="component" value="Unassembled WGS sequence"/>
</dbReference>
<dbReference type="SUPFAM" id="SSF52283">
    <property type="entry name" value="Formate/glycerate dehydrogenase catalytic domain-like"/>
    <property type="match status" value="1"/>
</dbReference>
<evidence type="ECO:0000256" key="8">
    <source>
        <dbReference type="ARBA" id="ARBA00048202"/>
    </source>
</evidence>
<dbReference type="Pfam" id="PF01262">
    <property type="entry name" value="AlaDh_PNT_C"/>
    <property type="match status" value="1"/>
</dbReference>
<dbReference type="SUPFAM" id="SSF51735">
    <property type="entry name" value="NAD(P)-binding Rossmann-fold domains"/>
    <property type="match status" value="1"/>
</dbReference>
<evidence type="ECO:0000256" key="2">
    <source>
        <dbReference type="ARBA" id="ARBA00005689"/>
    </source>
</evidence>
<evidence type="ECO:0000256" key="6">
    <source>
        <dbReference type="ARBA" id="ARBA00022967"/>
    </source>
</evidence>
<comment type="function">
    <text evidence="1">The transhydrogenation between NADH and NADP is coupled to respiration and ATP hydrolysis and functions as a proton pump across the membrane.</text>
</comment>
<organism evidence="11 12">
    <name type="scientific">Aequorivita xiaoshiensis</name>
    <dbReference type="NCBI Taxonomy" id="2874476"/>
    <lineage>
        <taxon>Bacteria</taxon>
        <taxon>Pseudomonadati</taxon>
        <taxon>Bacteroidota</taxon>
        <taxon>Flavobacteriia</taxon>
        <taxon>Flavobacteriales</taxon>
        <taxon>Flavobacteriaceae</taxon>
        <taxon>Aequorivita</taxon>
    </lineage>
</organism>
<comment type="catalytic activity">
    <reaction evidence="8">
        <text>NAD(+) + NADPH + H(+)(in) = NADH + NADP(+) + H(+)(out)</text>
        <dbReference type="Rhea" id="RHEA:47992"/>
        <dbReference type="ChEBI" id="CHEBI:15378"/>
        <dbReference type="ChEBI" id="CHEBI:57540"/>
        <dbReference type="ChEBI" id="CHEBI:57783"/>
        <dbReference type="ChEBI" id="CHEBI:57945"/>
        <dbReference type="ChEBI" id="CHEBI:58349"/>
        <dbReference type="EC" id="7.1.1.1"/>
    </reaction>
</comment>
<dbReference type="GO" id="GO:0005886">
    <property type="term" value="C:plasma membrane"/>
    <property type="evidence" value="ECO:0007669"/>
    <property type="project" value="TreeGrafter"/>
</dbReference>
<evidence type="ECO:0000256" key="5">
    <source>
        <dbReference type="ARBA" id="ARBA00022857"/>
    </source>
</evidence>
<keyword evidence="4" id="KW-0547">Nucleotide-binding</keyword>
<dbReference type="InterPro" id="IPR036291">
    <property type="entry name" value="NAD(P)-bd_dom_sf"/>
</dbReference>
<keyword evidence="7" id="KW-0520">NAD</keyword>
<evidence type="ECO:0000256" key="4">
    <source>
        <dbReference type="ARBA" id="ARBA00022741"/>
    </source>
</evidence>
<accession>A0A9X1U4T3</accession>
<dbReference type="Gene3D" id="3.40.50.720">
    <property type="entry name" value="NAD(P)-binding Rossmann-like Domain"/>
    <property type="match status" value="2"/>
</dbReference>
<dbReference type="CDD" id="cd05304">
    <property type="entry name" value="Rubrum_tdh"/>
    <property type="match status" value="1"/>
</dbReference>
<dbReference type="PANTHER" id="PTHR10160:SF19">
    <property type="entry name" value="PROTON-TRANSLOCATING NAD(P)(+) TRANSHYDROGENASE"/>
    <property type="match status" value="1"/>
</dbReference>
<keyword evidence="6" id="KW-1278">Translocase</keyword>
<evidence type="ECO:0000256" key="1">
    <source>
        <dbReference type="ARBA" id="ARBA00003943"/>
    </source>
</evidence>
<evidence type="ECO:0000313" key="12">
    <source>
        <dbReference type="Proteomes" id="UP001139462"/>
    </source>
</evidence>
<evidence type="ECO:0000259" key="9">
    <source>
        <dbReference type="SMART" id="SM01002"/>
    </source>
</evidence>
<comment type="caution">
    <text evidence="11">The sequence shown here is derived from an EMBL/GenBank/DDBJ whole genome shotgun (WGS) entry which is preliminary data.</text>
</comment>
<keyword evidence="5" id="KW-0521">NADP</keyword>
<keyword evidence="12" id="KW-1185">Reference proteome</keyword>
<dbReference type="InterPro" id="IPR008143">
    <property type="entry name" value="Ala_DH/PNT_CS2"/>
</dbReference>
<dbReference type="InterPro" id="IPR007698">
    <property type="entry name" value="AlaDH/PNT_NAD(H)-bd"/>
</dbReference>
<dbReference type="GO" id="GO:0008750">
    <property type="term" value="F:proton-translocating NAD(P)+ transhydrogenase activity"/>
    <property type="evidence" value="ECO:0007669"/>
    <property type="project" value="UniProtKB-EC"/>
</dbReference>
<comment type="similarity">
    <text evidence="2">Belongs to the AlaDH/PNT family.</text>
</comment>
<evidence type="ECO:0000256" key="3">
    <source>
        <dbReference type="ARBA" id="ARBA00012943"/>
    </source>
</evidence>
<dbReference type="SMART" id="SM01003">
    <property type="entry name" value="AlaDh_PNT_N"/>
    <property type="match status" value="1"/>
</dbReference>
<dbReference type="Pfam" id="PF05222">
    <property type="entry name" value="AlaDh_PNT_N"/>
    <property type="match status" value="1"/>
</dbReference>